<organism evidence="3 4">
    <name type="scientific">Ochrobactrum quorumnocens</name>
    <dbReference type="NCBI Taxonomy" id="271865"/>
    <lineage>
        <taxon>Bacteria</taxon>
        <taxon>Pseudomonadati</taxon>
        <taxon>Pseudomonadota</taxon>
        <taxon>Alphaproteobacteria</taxon>
        <taxon>Hyphomicrobiales</taxon>
        <taxon>Brucellaceae</taxon>
        <taxon>Brucella/Ochrobactrum group</taxon>
        <taxon>Ochrobactrum</taxon>
    </lineage>
</organism>
<dbReference type="Proteomes" id="UP000215256">
    <property type="component" value="Chromosome 2"/>
</dbReference>
<dbReference type="AlphaFoldDB" id="A0A248UAJ1"/>
<dbReference type="Pfam" id="PF01266">
    <property type="entry name" value="DAO"/>
    <property type="match status" value="1"/>
</dbReference>
<dbReference type="SUPFAM" id="SSF51905">
    <property type="entry name" value="FAD/NAD(P)-binding domain"/>
    <property type="match status" value="1"/>
</dbReference>
<protein>
    <submittedName>
        <fullName evidence="3">3-hydroxyacyl-CoA dehydrogenase, NAD binding domain protein</fullName>
    </submittedName>
</protein>
<dbReference type="SUPFAM" id="SSF54373">
    <property type="entry name" value="FAD-linked reductases, C-terminal domain"/>
    <property type="match status" value="1"/>
</dbReference>
<name>A0A248UAJ1_9HYPH</name>
<dbReference type="KEGG" id="och:CES85_4330"/>
<dbReference type="GO" id="GO:0005737">
    <property type="term" value="C:cytoplasm"/>
    <property type="evidence" value="ECO:0007669"/>
    <property type="project" value="TreeGrafter"/>
</dbReference>
<feature type="domain" description="FAD dependent oxidoreductase" evidence="2">
    <location>
        <begin position="5"/>
        <end position="397"/>
    </location>
</feature>
<gene>
    <name evidence="3" type="ORF">CES85_4330</name>
</gene>
<dbReference type="OrthoDB" id="9805337at2"/>
<sequence>MTGNVIVVGAGIIGSTTALRLADAGLKVTLCDGSEPGGEQSASYGNGGWISPASIIPMSMPGLWRQVPGFLLDRNGPLTLDWKSVPRLTPWLLRFLLAGATKSRVTKTAAKLNWLLNDGPKRHLELASKTGQEHLIVQKGLLYAYPDRAAFEAEALSWQLRRDNGILFDEWQEAELRERIPALGGNFRFAIHVKEGAHCLDTGGYVAGIAAQAEKAGVRFIRKNVVKVLTGVSPRVVLDNDESIAADYIVLAAGIHSGRIMSDLGLYVPMQSERGYHVTLPLNELPFDIPIMPSTGRMGNTPTNMGLRLSGQVELATVEKAPDWRRSEVLLKHALASYPNLEKQDLQHLKLWMGHRPSPADGVPVIGKLTHHPGIIAAFGHGHIGIAAAPKTAEIVLDAINNVPPSDSVRAFSPARFGC</sequence>
<dbReference type="RefSeq" id="WP_095444499.1">
    <property type="nucleotide sequence ID" value="NZ_CP022603.1"/>
</dbReference>
<evidence type="ECO:0000259" key="2">
    <source>
        <dbReference type="Pfam" id="PF01266"/>
    </source>
</evidence>
<dbReference type="Gene3D" id="3.50.50.60">
    <property type="entry name" value="FAD/NAD(P)-binding domain"/>
    <property type="match status" value="2"/>
</dbReference>
<dbReference type="Gene3D" id="3.30.9.10">
    <property type="entry name" value="D-Amino Acid Oxidase, subunit A, domain 2"/>
    <property type="match status" value="1"/>
</dbReference>
<reference evidence="3 4" key="1">
    <citation type="submission" date="2017-07" db="EMBL/GenBank/DDBJ databases">
        <title>Phylogenetic study on the rhizospheric bacterium Ochrobactrum sp. A44.</title>
        <authorList>
            <person name="Krzyzanowska D.M."/>
            <person name="Ossowicki A."/>
            <person name="Rajewska M."/>
            <person name="Maciag T."/>
            <person name="Kaczynski Z."/>
            <person name="Czerwicka M."/>
            <person name="Jafra S."/>
        </authorList>
    </citation>
    <scope>NUCLEOTIDE SEQUENCE [LARGE SCALE GENOMIC DNA]</scope>
    <source>
        <strain evidence="3 4">A44</strain>
    </source>
</reference>
<evidence type="ECO:0000256" key="1">
    <source>
        <dbReference type="ARBA" id="ARBA00023002"/>
    </source>
</evidence>
<dbReference type="EMBL" id="CP022603">
    <property type="protein sequence ID" value="ASV83550.1"/>
    <property type="molecule type" value="Genomic_DNA"/>
</dbReference>
<dbReference type="GO" id="GO:0016491">
    <property type="term" value="F:oxidoreductase activity"/>
    <property type="evidence" value="ECO:0007669"/>
    <property type="project" value="UniProtKB-KW"/>
</dbReference>
<evidence type="ECO:0000313" key="3">
    <source>
        <dbReference type="EMBL" id="ASV83550.1"/>
    </source>
</evidence>
<dbReference type="InterPro" id="IPR036188">
    <property type="entry name" value="FAD/NAD-bd_sf"/>
</dbReference>
<proteinExistence type="predicted"/>
<evidence type="ECO:0000313" key="4">
    <source>
        <dbReference type="Proteomes" id="UP000215256"/>
    </source>
</evidence>
<dbReference type="PANTHER" id="PTHR13847:SF289">
    <property type="entry name" value="GLYCINE OXIDASE"/>
    <property type="match status" value="1"/>
</dbReference>
<dbReference type="PANTHER" id="PTHR13847">
    <property type="entry name" value="SARCOSINE DEHYDROGENASE-RELATED"/>
    <property type="match status" value="1"/>
</dbReference>
<keyword evidence="1" id="KW-0560">Oxidoreductase</keyword>
<accession>A0A248UAJ1</accession>
<dbReference type="InterPro" id="IPR006076">
    <property type="entry name" value="FAD-dep_OxRdtase"/>
</dbReference>